<gene>
    <name evidence="13" type="primary">atpA</name>
    <name evidence="15" type="ORF">A3L11_03155</name>
</gene>
<evidence type="ECO:0000259" key="14">
    <source>
        <dbReference type="SMART" id="SM00382"/>
    </source>
</evidence>
<dbReference type="Pfam" id="PF16886">
    <property type="entry name" value="ATP-synt_ab_Xtn"/>
    <property type="match status" value="1"/>
</dbReference>
<dbReference type="InterPro" id="IPR027417">
    <property type="entry name" value="P-loop_NTPase"/>
</dbReference>
<comment type="function">
    <text evidence="13">Component of the A-type ATP synthase that produces ATP from ADP in the presence of a proton gradient across the membrane. The A chain is the catalytic subunit.</text>
</comment>
<sequence length="585" mass="65405">MGRIIRVTGPLVVADGMRGSKMYEVVRVGEMGLIGEIIRLEGDKAVIQVYEETAGIRPGEPVEGTGASLSVELGPGLLTAMYDGIQRPLNVLRDLSGDFIARGLTAPALPRDKKWHFTPKVKVGDKVTGGDILGVVPETSIIEHRILVPPWVEGEIVEIAEEGDYTIEEVIAKVKKPDGSIEELKMYHRWPVRVKRPYKNKLPPEVPLITGQRTIDTFFSQAKGGTAAIPGPFGSGKTVTQHQLAKWSDAQVVVYIGCGERGNEMTDVLEEFPKLKDPKTGKPLMERTVLIANTSNMPVAAREASIYTGITIAEYFRDMGYDVALMADSTSRWAEALREISGRLEEMPGEEGYPAYLASKIAEFYERAGRVITLGSDERIGSVSVIGAVSPPGGDFSEPVVQNTLRVVKVFWALDADLARRRHFPAINWLRSYSLYVDAIQGWWHSNVDPEWRKMRDQAMALLQKEAELQEIVRIVGPDALPDREKAILIVTRMIREDYLQQDAFDEVDTYCPPKKQVTMMRVILNFYERTMEAVDRGVPVDEIAKLPVREKIGRMKYEPEIEKVAALIDETNEQFEELFKKYGA</sequence>
<dbReference type="SUPFAM" id="SSF47917">
    <property type="entry name" value="C-terminal domain of alpha and beta subunits of F1 ATP synthase"/>
    <property type="match status" value="1"/>
</dbReference>
<keyword evidence="7 13" id="KW-0375">Hydrogen ion transport</keyword>
<comment type="function">
    <text evidence="1">Produces ATP from ADP in the presence of a proton gradient across the membrane. The archaeal alpha chain is a catalytic subunit.</text>
</comment>
<dbReference type="InterPro" id="IPR005726">
    <property type="entry name" value="ATP_synth_asu_arc"/>
</dbReference>
<evidence type="ECO:0000256" key="11">
    <source>
        <dbReference type="ARBA" id="ARBA00023136"/>
    </source>
</evidence>
<evidence type="ECO:0000313" key="16">
    <source>
        <dbReference type="Proteomes" id="UP000250125"/>
    </source>
</evidence>
<keyword evidence="4 13" id="KW-0813">Transport</keyword>
<dbReference type="InterPro" id="IPR020003">
    <property type="entry name" value="ATPase_a/bsu_AS"/>
</dbReference>
<reference evidence="15 16" key="1">
    <citation type="submission" date="2016-04" db="EMBL/GenBank/DDBJ databases">
        <title>Complete genome sequence of Thermococcus siculi type strain RG-20.</title>
        <authorList>
            <person name="Oger P.M."/>
        </authorList>
    </citation>
    <scope>NUCLEOTIDE SEQUENCE [LARGE SCALE GENOMIC DNA]</scope>
    <source>
        <strain evidence="15 16">RG-20</strain>
    </source>
</reference>
<evidence type="ECO:0000256" key="12">
    <source>
        <dbReference type="ARBA" id="ARBA00023310"/>
    </source>
</evidence>
<dbReference type="SUPFAM" id="SSF50615">
    <property type="entry name" value="N-terminal domain of alpha and beta subunits of F1 ATP synthase"/>
    <property type="match status" value="1"/>
</dbReference>
<dbReference type="PANTHER" id="PTHR43607">
    <property type="entry name" value="V-TYPE PROTON ATPASE CATALYTIC SUBUNIT A"/>
    <property type="match status" value="1"/>
</dbReference>
<organism evidence="15 16">
    <name type="scientific">Thermococcus siculi</name>
    <dbReference type="NCBI Taxonomy" id="72803"/>
    <lineage>
        <taxon>Archaea</taxon>
        <taxon>Methanobacteriati</taxon>
        <taxon>Methanobacteriota</taxon>
        <taxon>Thermococci</taxon>
        <taxon>Thermococcales</taxon>
        <taxon>Thermococcaceae</taxon>
        <taxon>Thermococcus</taxon>
    </lineage>
</organism>
<dbReference type="InterPro" id="IPR055190">
    <property type="entry name" value="ATP-synt_VA_C"/>
</dbReference>
<evidence type="ECO:0000256" key="5">
    <source>
        <dbReference type="ARBA" id="ARBA00022475"/>
    </source>
</evidence>
<evidence type="ECO:0000256" key="4">
    <source>
        <dbReference type="ARBA" id="ARBA00022448"/>
    </source>
</evidence>
<dbReference type="InterPro" id="IPR003593">
    <property type="entry name" value="AAA+_ATPase"/>
</dbReference>
<comment type="catalytic activity">
    <reaction evidence="13">
        <text>ATP + H2O + 4 H(+)(in) = ADP + phosphate + 5 H(+)(out)</text>
        <dbReference type="Rhea" id="RHEA:57720"/>
        <dbReference type="ChEBI" id="CHEBI:15377"/>
        <dbReference type="ChEBI" id="CHEBI:15378"/>
        <dbReference type="ChEBI" id="CHEBI:30616"/>
        <dbReference type="ChEBI" id="CHEBI:43474"/>
        <dbReference type="ChEBI" id="CHEBI:456216"/>
        <dbReference type="EC" id="7.1.2.2"/>
    </reaction>
</comment>
<evidence type="ECO:0000256" key="3">
    <source>
        <dbReference type="ARBA" id="ARBA00008936"/>
    </source>
</evidence>
<evidence type="ECO:0000256" key="10">
    <source>
        <dbReference type="ARBA" id="ARBA00023065"/>
    </source>
</evidence>
<dbReference type="RefSeq" id="WP_088855518.1">
    <property type="nucleotide sequence ID" value="NZ_CP015103.1"/>
</dbReference>
<dbReference type="NCBIfam" id="TIGR01043">
    <property type="entry name" value="ATP_syn_A_arch"/>
    <property type="match status" value="1"/>
</dbReference>
<dbReference type="FunFam" id="2.40.30.20:FF:000002">
    <property type="entry name" value="V-type proton ATPase catalytic subunit A"/>
    <property type="match status" value="1"/>
</dbReference>
<dbReference type="InterPro" id="IPR031686">
    <property type="entry name" value="ATP-synth_a_Xtn"/>
</dbReference>
<protein>
    <recommendedName>
        <fullName evidence="13">A-type ATP synthase subunit A</fullName>
        <ecNumber evidence="13">7.1.2.2</ecNumber>
    </recommendedName>
</protein>
<dbReference type="Pfam" id="PF00006">
    <property type="entry name" value="ATP-synt_ab"/>
    <property type="match status" value="1"/>
</dbReference>
<dbReference type="SMART" id="SM00382">
    <property type="entry name" value="AAA"/>
    <property type="match status" value="1"/>
</dbReference>
<dbReference type="CDD" id="cd18111">
    <property type="entry name" value="ATP-synt_V_A-type_alpha_C"/>
    <property type="match status" value="1"/>
</dbReference>
<evidence type="ECO:0000256" key="2">
    <source>
        <dbReference type="ARBA" id="ARBA00004202"/>
    </source>
</evidence>
<dbReference type="GO" id="GO:0046961">
    <property type="term" value="F:proton-transporting ATPase activity, rotational mechanism"/>
    <property type="evidence" value="ECO:0007669"/>
    <property type="project" value="InterPro"/>
</dbReference>
<dbReference type="GO" id="GO:0033178">
    <property type="term" value="C:proton-transporting two-sector ATPase complex, catalytic domain"/>
    <property type="evidence" value="ECO:0007669"/>
    <property type="project" value="InterPro"/>
</dbReference>
<dbReference type="HAMAP" id="MF_00309">
    <property type="entry name" value="ATP_synth_A_arch"/>
    <property type="match status" value="1"/>
</dbReference>
<dbReference type="GeneID" id="33317203"/>
<dbReference type="FunFam" id="3.40.50.300:FF:000675">
    <property type="entry name" value="V-type ATP synthase alpha chain"/>
    <property type="match status" value="1"/>
</dbReference>
<dbReference type="Gene3D" id="3.40.50.300">
    <property type="entry name" value="P-loop containing nucleotide triphosphate hydrolases"/>
    <property type="match status" value="1"/>
</dbReference>
<dbReference type="Pfam" id="PF02874">
    <property type="entry name" value="ATP-synt_ab_N"/>
    <property type="match status" value="1"/>
</dbReference>
<evidence type="ECO:0000256" key="9">
    <source>
        <dbReference type="ARBA" id="ARBA00022967"/>
    </source>
</evidence>
<dbReference type="Pfam" id="PF22919">
    <property type="entry name" value="ATP-synt_VA_C"/>
    <property type="match status" value="1"/>
</dbReference>
<dbReference type="FunFam" id="2.40.50.100:FF:000008">
    <property type="entry name" value="V-type proton ATPase catalytic subunit A"/>
    <property type="match status" value="1"/>
</dbReference>
<dbReference type="Proteomes" id="UP000250125">
    <property type="component" value="Chromosome"/>
</dbReference>
<evidence type="ECO:0000256" key="1">
    <source>
        <dbReference type="ARBA" id="ARBA00003912"/>
    </source>
</evidence>
<keyword evidence="9 13" id="KW-1278">Translocase</keyword>
<dbReference type="InterPro" id="IPR000194">
    <property type="entry name" value="ATPase_F1/V1/A1_a/bsu_nucl-bd"/>
</dbReference>
<dbReference type="InterPro" id="IPR024034">
    <property type="entry name" value="ATPase_F1/V1_b/a_C"/>
</dbReference>
<evidence type="ECO:0000256" key="7">
    <source>
        <dbReference type="ARBA" id="ARBA00022781"/>
    </source>
</evidence>
<evidence type="ECO:0000256" key="13">
    <source>
        <dbReference type="HAMAP-Rule" id="MF_00309"/>
    </source>
</evidence>
<keyword evidence="10 13" id="KW-0406">Ion transport</keyword>
<feature type="domain" description="AAA+ ATPase" evidence="14">
    <location>
        <begin position="223"/>
        <end position="411"/>
    </location>
</feature>
<comment type="subunit">
    <text evidence="13">Has multiple subunits with at least A(3), B(3), C, D, E, F, H, I and proteolipid K(x).</text>
</comment>
<dbReference type="GO" id="GO:0005886">
    <property type="term" value="C:plasma membrane"/>
    <property type="evidence" value="ECO:0007669"/>
    <property type="project" value="UniProtKB-SubCell"/>
</dbReference>
<keyword evidence="5 13" id="KW-1003">Cell membrane</keyword>
<evidence type="ECO:0000256" key="8">
    <source>
        <dbReference type="ARBA" id="ARBA00022840"/>
    </source>
</evidence>
<dbReference type="Gene3D" id="2.40.30.20">
    <property type="match status" value="1"/>
</dbReference>
<dbReference type="EC" id="7.1.2.2" evidence="13"/>
<feature type="binding site" evidence="13">
    <location>
        <begin position="231"/>
        <end position="238"/>
    </location>
    <ligand>
        <name>ATP</name>
        <dbReference type="ChEBI" id="CHEBI:30616"/>
    </ligand>
</feature>
<dbReference type="CDD" id="cd18119">
    <property type="entry name" value="ATP-synt_V_A-type_alpha_N"/>
    <property type="match status" value="1"/>
</dbReference>
<comment type="subcellular location">
    <subcellularLocation>
        <location evidence="2 13">Cell membrane</location>
        <topology evidence="2 13">Peripheral membrane protein</topology>
    </subcellularLocation>
</comment>
<dbReference type="OrthoDB" id="115235at2157"/>
<evidence type="ECO:0000313" key="15">
    <source>
        <dbReference type="EMBL" id="ASJ08278.1"/>
    </source>
</evidence>
<dbReference type="InterPro" id="IPR023366">
    <property type="entry name" value="ATP_synth_asu-like_sf"/>
</dbReference>
<keyword evidence="16" id="KW-1185">Reference proteome</keyword>
<keyword evidence="8 13" id="KW-0067">ATP-binding</keyword>
<dbReference type="SUPFAM" id="SSF52540">
    <property type="entry name" value="P-loop containing nucleoside triphosphate hydrolases"/>
    <property type="match status" value="1"/>
</dbReference>
<dbReference type="InterPro" id="IPR036121">
    <property type="entry name" value="ATPase_F1/V1/A1_a/bsu_N_sf"/>
</dbReference>
<name>A0A2Z2MKE9_9EURY</name>
<dbReference type="CDD" id="cd01134">
    <property type="entry name" value="V_A-ATPase_A"/>
    <property type="match status" value="1"/>
</dbReference>
<proteinExistence type="inferred from homology"/>
<dbReference type="Gene3D" id="1.10.1140.10">
    <property type="entry name" value="Bovine Mitochondrial F1-atpase, Atp Synthase Beta Chain, Chain D, domain 3"/>
    <property type="match status" value="1"/>
</dbReference>
<dbReference type="GO" id="GO:0042777">
    <property type="term" value="P:proton motive force-driven plasma membrane ATP synthesis"/>
    <property type="evidence" value="ECO:0007669"/>
    <property type="project" value="UniProtKB-UniRule"/>
</dbReference>
<evidence type="ECO:0000256" key="6">
    <source>
        <dbReference type="ARBA" id="ARBA00022741"/>
    </source>
</evidence>
<dbReference type="FunFam" id="1.10.1140.10:FF:000002">
    <property type="entry name" value="V-type proton ATPase catalytic subunit A"/>
    <property type="match status" value="1"/>
</dbReference>
<dbReference type="GO" id="GO:0046933">
    <property type="term" value="F:proton-transporting ATP synthase activity, rotational mechanism"/>
    <property type="evidence" value="ECO:0007669"/>
    <property type="project" value="UniProtKB-UniRule"/>
</dbReference>
<dbReference type="InterPro" id="IPR004100">
    <property type="entry name" value="ATPase_F1/V1/A1_a/bsu_N"/>
</dbReference>
<dbReference type="AlphaFoldDB" id="A0A2Z2MKE9"/>
<dbReference type="PROSITE" id="PS00152">
    <property type="entry name" value="ATPASE_ALPHA_BETA"/>
    <property type="match status" value="1"/>
</dbReference>
<keyword evidence="11 13" id="KW-0472">Membrane</keyword>
<dbReference type="NCBIfam" id="NF003220">
    <property type="entry name" value="PRK04192.1"/>
    <property type="match status" value="1"/>
</dbReference>
<dbReference type="GO" id="GO:0005524">
    <property type="term" value="F:ATP binding"/>
    <property type="evidence" value="ECO:0007669"/>
    <property type="project" value="UniProtKB-UniRule"/>
</dbReference>
<dbReference type="EMBL" id="CP015103">
    <property type="protein sequence ID" value="ASJ08278.1"/>
    <property type="molecule type" value="Genomic_DNA"/>
</dbReference>
<dbReference type="InterPro" id="IPR022878">
    <property type="entry name" value="V-ATPase_asu"/>
</dbReference>
<accession>A0A2Z2MKE9</accession>
<dbReference type="Gene3D" id="2.40.50.100">
    <property type="match status" value="1"/>
</dbReference>
<dbReference type="KEGG" id="tsl:A3L11_03155"/>
<comment type="similarity">
    <text evidence="3 13">Belongs to the ATPase alpha/beta chains family.</text>
</comment>
<dbReference type="PANTHER" id="PTHR43607:SF1">
    <property type="entry name" value="H(+)-TRANSPORTING TWO-SECTOR ATPASE"/>
    <property type="match status" value="1"/>
</dbReference>
<keyword evidence="12 13" id="KW-0066">ATP synthesis</keyword>
<keyword evidence="6 13" id="KW-0547">Nucleotide-binding</keyword>